<keyword evidence="3" id="KW-1185">Reference proteome</keyword>
<evidence type="ECO:0000313" key="2">
    <source>
        <dbReference type="EMBL" id="VUC26593.1"/>
    </source>
</evidence>
<sequence>MASDTVISTSSHTYQYGALPTGTIRVVAIEPDHGYAPINVQLYEVSMEEAASVEYTALSYMWGSPQDPKTIYCQGEPIYVTVNLYEALQALRQLDTYRVMWIDQITINQRDNEEKSEQVRMMGQVYSNAKEVLVWLSKSIWEDTQLADPLRAFGQFAMDLNSHLIQAKPYTLPSKNAWSAVYTVLSCGYLRRVWMLQEVVRAKVAYAMLSGQRFPWQVIELCAWVLQYHMKEISLDSEHAGLVQLPGDLRPHTRSGNVMFLLHFRLNGPIGETMKENEADFPDNKWSLLDLVQKTARFDATDPRDKVYGVLGLLEFNDFCLPSAIVPRYSQNDTLEHVYRQVFVEGLVQGKLDTLAHCTPLTSNTCPSWMGGWRIQWDWDHTWTEIGKHFYSAGGRSPRVQKVEGDSNALSFRITAGWRVSACHEPYPNARHDLRLGSENLNRDFFIQLSMDPEKLVEYFYSCAKFYQDMCRPPQGEGFWEDVFRAFFCDSTVSDSPDIGRHGIRIGVEEPGIKGQWPKSIPPSDVVRSRIERLVEFWDRLLVKVGDDLPWDKEIQGINQLYRNIRDMKLGCATLDRNALHQYSETGQAGAEFNSEDGKRNIWCWLPVQAEVGDVICIVHGFHLPMIIRKGPAKTWKFFSFCYVHGYMDGEALSDEQLATEDIIFA</sequence>
<accession>A0ABY6U973</accession>
<organism evidence="2 3">
    <name type="scientific">Bionectria ochroleuca</name>
    <name type="common">Gliocladium roseum</name>
    <dbReference type="NCBI Taxonomy" id="29856"/>
    <lineage>
        <taxon>Eukaryota</taxon>
        <taxon>Fungi</taxon>
        <taxon>Dikarya</taxon>
        <taxon>Ascomycota</taxon>
        <taxon>Pezizomycotina</taxon>
        <taxon>Sordariomycetes</taxon>
        <taxon>Hypocreomycetidae</taxon>
        <taxon>Hypocreales</taxon>
        <taxon>Bionectriaceae</taxon>
        <taxon>Clonostachys</taxon>
    </lineage>
</organism>
<feature type="domain" description="Heterokaryon incompatibility" evidence="1">
    <location>
        <begin position="55"/>
        <end position="198"/>
    </location>
</feature>
<reference evidence="2 3" key="1">
    <citation type="submission" date="2019-06" db="EMBL/GenBank/DDBJ databases">
        <authorList>
            <person name="Broberg M."/>
        </authorList>
    </citation>
    <scope>NUCLEOTIDE SEQUENCE [LARGE SCALE GENOMIC DNA]</scope>
</reference>
<dbReference type="EMBL" id="CABFNS010000753">
    <property type="protein sequence ID" value="VUC26593.1"/>
    <property type="molecule type" value="Genomic_DNA"/>
</dbReference>
<evidence type="ECO:0000259" key="1">
    <source>
        <dbReference type="Pfam" id="PF06985"/>
    </source>
</evidence>
<dbReference type="Pfam" id="PF06985">
    <property type="entry name" value="HET"/>
    <property type="match status" value="1"/>
</dbReference>
<dbReference type="InterPro" id="IPR052895">
    <property type="entry name" value="HetReg/Transcr_Mod"/>
</dbReference>
<dbReference type="PANTHER" id="PTHR24148">
    <property type="entry name" value="ANKYRIN REPEAT DOMAIN-CONTAINING PROTEIN 39 HOMOLOG-RELATED"/>
    <property type="match status" value="1"/>
</dbReference>
<dbReference type="InterPro" id="IPR010730">
    <property type="entry name" value="HET"/>
</dbReference>
<dbReference type="Proteomes" id="UP000766486">
    <property type="component" value="Unassembled WGS sequence"/>
</dbReference>
<name>A0ABY6U973_BIOOC</name>
<comment type="caution">
    <text evidence="2">The sequence shown here is derived from an EMBL/GenBank/DDBJ whole genome shotgun (WGS) entry which is preliminary data.</text>
</comment>
<dbReference type="PANTHER" id="PTHR24148:SF64">
    <property type="entry name" value="HETEROKARYON INCOMPATIBILITY DOMAIN-CONTAINING PROTEIN"/>
    <property type="match status" value="1"/>
</dbReference>
<proteinExistence type="predicted"/>
<gene>
    <name evidence="2" type="ORF">CLO192961_LOCUS192650</name>
</gene>
<protein>
    <recommendedName>
        <fullName evidence="1">Heterokaryon incompatibility domain-containing protein</fullName>
    </recommendedName>
</protein>
<evidence type="ECO:0000313" key="3">
    <source>
        <dbReference type="Proteomes" id="UP000766486"/>
    </source>
</evidence>